<reference evidence="7 8" key="1">
    <citation type="submission" date="2020-12" db="EMBL/GenBank/DDBJ databases">
        <title>Metabolic potential, ecology and presence of endohyphal bacteria is reflected in genomic diversity of Mucoromycotina.</title>
        <authorList>
            <person name="Muszewska A."/>
            <person name="Okrasinska A."/>
            <person name="Steczkiewicz K."/>
            <person name="Drgas O."/>
            <person name="Orlowska M."/>
            <person name="Perlinska-Lenart U."/>
            <person name="Aleksandrzak-Piekarczyk T."/>
            <person name="Szatraj K."/>
            <person name="Zielenkiewicz U."/>
            <person name="Pilsyk S."/>
            <person name="Malc E."/>
            <person name="Mieczkowski P."/>
            <person name="Kruszewska J.S."/>
            <person name="Biernat P."/>
            <person name="Pawlowska J."/>
        </authorList>
    </citation>
    <scope>NUCLEOTIDE SEQUENCE [LARGE SCALE GENOMIC DNA]</scope>
    <source>
        <strain evidence="7 8">CBS 142.35</strain>
    </source>
</reference>
<organism evidence="7 8">
    <name type="scientific">Circinella minor</name>
    <dbReference type="NCBI Taxonomy" id="1195481"/>
    <lineage>
        <taxon>Eukaryota</taxon>
        <taxon>Fungi</taxon>
        <taxon>Fungi incertae sedis</taxon>
        <taxon>Mucoromycota</taxon>
        <taxon>Mucoromycotina</taxon>
        <taxon>Mucoromycetes</taxon>
        <taxon>Mucorales</taxon>
        <taxon>Lichtheimiaceae</taxon>
        <taxon>Circinella</taxon>
    </lineage>
</organism>
<feature type="transmembrane region" description="Helical" evidence="6">
    <location>
        <begin position="186"/>
        <end position="210"/>
    </location>
</feature>
<keyword evidence="5 6" id="KW-0472">Membrane</keyword>
<evidence type="ECO:0000256" key="5">
    <source>
        <dbReference type="ARBA" id="ARBA00023136"/>
    </source>
</evidence>
<feature type="transmembrane region" description="Helical" evidence="6">
    <location>
        <begin position="396"/>
        <end position="421"/>
    </location>
</feature>
<keyword evidence="2" id="KW-0813">Transport</keyword>
<gene>
    <name evidence="7" type="ORF">INT45_009709</name>
</gene>
<dbReference type="GO" id="GO:0016020">
    <property type="term" value="C:membrane"/>
    <property type="evidence" value="ECO:0007669"/>
    <property type="project" value="UniProtKB-SubCell"/>
</dbReference>
<dbReference type="AlphaFoldDB" id="A0A8H7S1K7"/>
<dbReference type="GO" id="GO:0022857">
    <property type="term" value="F:transmembrane transporter activity"/>
    <property type="evidence" value="ECO:0007669"/>
    <property type="project" value="InterPro"/>
</dbReference>
<protein>
    <recommendedName>
        <fullName evidence="9">Amino acid transporter</fullName>
    </recommendedName>
</protein>
<comment type="caution">
    <text evidence="7">The sequence shown here is derived from an EMBL/GenBank/DDBJ whole genome shotgun (WGS) entry which is preliminary data.</text>
</comment>
<feature type="transmembrane region" description="Helical" evidence="6">
    <location>
        <begin position="319"/>
        <end position="349"/>
    </location>
</feature>
<name>A0A8H7S1K7_9FUNG</name>
<feature type="transmembrane region" description="Helical" evidence="6">
    <location>
        <begin position="468"/>
        <end position="489"/>
    </location>
</feature>
<dbReference type="Gene3D" id="1.20.1740.10">
    <property type="entry name" value="Amino acid/polyamine transporter I"/>
    <property type="match status" value="1"/>
</dbReference>
<proteinExistence type="predicted"/>
<feature type="non-terminal residue" evidence="7">
    <location>
        <position position="1"/>
    </location>
</feature>
<sequence>YTVEELPITDIIIDEDAKKLQDLGYKQEFKREVSLFVQSGFSFATMAVLPNSLVGLSQTMRADGPMSQFWGYIVLAPFVMCIALGMAETFSSYPVNGGVYSWCYLMSSKEWGPFMAWNCGYVFLAGVLATVMTAAYTMAEYVVAIANVLITDPERQITSHSITIGIYIGILLLSVIYCYQGIRFSGYLNVFTVIWVLVGTIVVIVVLLVMSPSYASAEWVFTSWQDLTGYNSPGLAFLLGLLQCGWVLIGYENGAQIAEGTKNADKTGPTGILIGVVGAIVQGLILSAVVLFCIQDMDALLESSFPVATLFVQATNGPIAAFLMVILAVSQFVAVTNNVVAASQMLWAMARDHAVPHHKFWYKLHGKNEIPLRILLLEATICVIAIMPSFGSPDYWSAIMSLAVICINFAYGLPFICRLIWKRNDPLPRGPFSLGKYSITVNCVAVAWVLFFGVVLCIPSTHPVTVQSMNWASIMIVGTFTFSLVFWFATGRKNYKGPMQTAQ</sequence>
<evidence type="ECO:0000256" key="4">
    <source>
        <dbReference type="ARBA" id="ARBA00022989"/>
    </source>
</evidence>
<feature type="transmembrane region" description="Helical" evidence="6">
    <location>
        <begin position="370"/>
        <end position="390"/>
    </location>
</feature>
<evidence type="ECO:0000313" key="7">
    <source>
        <dbReference type="EMBL" id="KAG2221051.1"/>
    </source>
</evidence>
<dbReference type="InterPro" id="IPR002293">
    <property type="entry name" value="AA/rel_permease1"/>
</dbReference>
<keyword evidence="3 6" id="KW-0812">Transmembrane</keyword>
<comment type="subcellular location">
    <subcellularLocation>
        <location evidence="1">Membrane</location>
        <topology evidence="1">Multi-pass membrane protein</topology>
    </subcellularLocation>
</comment>
<accession>A0A8H7S1K7</accession>
<dbReference type="Proteomes" id="UP000646827">
    <property type="component" value="Unassembled WGS sequence"/>
</dbReference>
<evidence type="ECO:0008006" key="9">
    <source>
        <dbReference type="Google" id="ProtNLM"/>
    </source>
</evidence>
<feature type="transmembrane region" description="Helical" evidence="6">
    <location>
        <begin position="230"/>
        <end position="251"/>
    </location>
</feature>
<feature type="transmembrane region" description="Helical" evidence="6">
    <location>
        <begin position="33"/>
        <end position="49"/>
    </location>
</feature>
<feature type="transmembrane region" description="Helical" evidence="6">
    <location>
        <begin position="69"/>
        <end position="93"/>
    </location>
</feature>
<feature type="transmembrane region" description="Helical" evidence="6">
    <location>
        <begin position="272"/>
        <end position="294"/>
    </location>
</feature>
<dbReference type="PIRSF" id="PIRSF006060">
    <property type="entry name" value="AA_transporter"/>
    <property type="match status" value="1"/>
</dbReference>
<evidence type="ECO:0000256" key="2">
    <source>
        <dbReference type="ARBA" id="ARBA00022448"/>
    </source>
</evidence>
<dbReference type="EMBL" id="JAEPRB010000120">
    <property type="protein sequence ID" value="KAG2221051.1"/>
    <property type="molecule type" value="Genomic_DNA"/>
</dbReference>
<evidence type="ECO:0000256" key="6">
    <source>
        <dbReference type="SAM" id="Phobius"/>
    </source>
</evidence>
<dbReference type="PANTHER" id="PTHR45649">
    <property type="entry name" value="AMINO-ACID PERMEASE BAT1"/>
    <property type="match status" value="1"/>
</dbReference>
<keyword evidence="8" id="KW-1185">Reference proteome</keyword>
<evidence type="ECO:0000256" key="1">
    <source>
        <dbReference type="ARBA" id="ARBA00004141"/>
    </source>
</evidence>
<keyword evidence="4 6" id="KW-1133">Transmembrane helix</keyword>
<dbReference type="OrthoDB" id="2235246at2759"/>
<dbReference type="PANTHER" id="PTHR45649:SF26">
    <property type="entry name" value="OS04G0435100 PROTEIN"/>
    <property type="match status" value="1"/>
</dbReference>
<feature type="transmembrane region" description="Helical" evidence="6">
    <location>
        <begin position="157"/>
        <end position="179"/>
    </location>
</feature>
<evidence type="ECO:0000256" key="3">
    <source>
        <dbReference type="ARBA" id="ARBA00022692"/>
    </source>
</evidence>
<feature type="transmembrane region" description="Helical" evidence="6">
    <location>
        <begin position="114"/>
        <end position="137"/>
    </location>
</feature>
<evidence type="ECO:0000313" key="8">
    <source>
        <dbReference type="Proteomes" id="UP000646827"/>
    </source>
</evidence>
<dbReference type="Pfam" id="PF13520">
    <property type="entry name" value="AA_permease_2"/>
    <property type="match status" value="1"/>
</dbReference>
<feature type="transmembrane region" description="Helical" evidence="6">
    <location>
        <begin position="441"/>
        <end position="462"/>
    </location>
</feature>